<gene>
    <name evidence="2" type="ORF">NLU13_1655</name>
</gene>
<feature type="region of interest" description="Disordered" evidence="1">
    <location>
        <begin position="72"/>
        <end position="127"/>
    </location>
</feature>
<feature type="region of interest" description="Disordered" evidence="1">
    <location>
        <begin position="1"/>
        <end position="30"/>
    </location>
</feature>
<protein>
    <submittedName>
        <fullName evidence="2">Uncharacterized protein</fullName>
    </submittedName>
</protein>
<reference evidence="2" key="1">
    <citation type="submission" date="2022-10" db="EMBL/GenBank/DDBJ databases">
        <title>Determination and structural analysis of whole genome sequence of Sarocladium strictum F4-1.</title>
        <authorList>
            <person name="Hu L."/>
            <person name="Jiang Y."/>
        </authorList>
    </citation>
    <scope>NUCLEOTIDE SEQUENCE</scope>
    <source>
        <strain evidence="2">F4-1</strain>
    </source>
</reference>
<dbReference type="EMBL" id="JAPDFR010000001">
    <property type="protein sequence ID" value="KAK0392157.1"/>
    <property type="molecule type" value="Genomic_DNA"/>
</dbReference>
<evidence type="ECO:0000313" key="2">
    <source>
        <dbReference type="EMBL" id="KAK0392157.1"/>
    </source>
</evidence>
<accession>A0AA39GU64</accession>
<evidence type="ECO:0000256" key="1">
    <source>
        <dbReference type="SAM" id="MobiDB-lite"/>
    </source>
</evidence>
<dbReference type="Proteomes" id="UP001175261">
    <property type="component" value="Unassembled WGS sequence"/>
</dbReference>
<keyword evidence="3" id="KW-1185">Reference proteome</keyword>
<evidence type="ECO:0000313" key="3">
    <source>
        <dbReference type="Proteomes" id="UP001175261"/>
    </source>
</evidence>
<name>A0AA39GU64_SARSR</name>
<comment type="caution">
    <text evidence="2">The sequence shown here is derived from an EMBL/GenBank/DDBJ whole genome shotgun (WGS) entry which is preliminary data.</text>
</comment>
<feature type="compositionally biased region" description="Polar residues" evidence="1">
    <location>
        <begin position="97"/>
        <end position="111"/>
    </location>
</feature>
<organism evidence="2 3">
    <name type="scientific">Sarocladium strictum</name>
    <name type="common">Black bundle disease fungus</name>
    <name type="synonym">Acremonium strictum</name>
    <dbReference type="NCBI Taxonomy" id="5046"/>
    <lineage>
        <taxon>Eukaryota</taxon>
        <taxon>Fungi</taxon>
        <taxon>Dikarya</taxon>
        <taxon>Ascomycota</taxon>
        <taxon>Pezizomycotina</taxon>
        <taxon>Sordariomycetes</taxon>
        <taxon>Hypocreomycetidae</taxon>
        <taxon>Hypocreales</taxon>
        <taxon>Sarocladiaceae</taxon>
        <taxon>Sarocladium</taxon>
    </lineage>
</organism>
<proteinExistence type="predicted"/>
<dbReference type="AlphaFoldDB" id="A0AA39GU64"/>
<feature type="compositionally biased region" description="Polar residues" evidence="1">
    <location>
        <begin position="1"/>
        <end position="12"/>
    </location>
</feature>
<sequence>MFQSPPRRQSYGSGERRASIGQSIRHQRPRLLRASVTEPSLTTCEGDMQGALAGPLTSERAADLLSRVVDAPSHGGPSVVLPQPKVEVHDRKAEANTGFSSPTQDRSTSTDPMPPGPFYFSFPSLEK</sequence>